<proteinExistence type="predicted"/>
<dbReference type="PANTHER" id="PTHR33710">
    <property type="entry name" value="BNAC02G09200D PROTEIN"/>
    <property type="match status" value="1"/>
</dbReference>
<feature type="region of interest" description="Disordered" evidence="1">
    <location>
        <begin position="288"/>
        <end position="318"/>
    </location>
</feature>
<reference evidence="2" key="2">
    <citation type="journal article" date="2024" name="Plant">
        <title>Genomic evolution and insights into agronomic trait innovations of Sesamum species.</title>
        <authorList>
            <person name="Miao H."/>
            <person name="Wang L."/>
            <person name="Qu L."/>
            <person name="Liu H."/>
            <person name="Sun Y."/>
            <person name="Le M."/>
            <person name="Wang Q."/>
            <person name="Wei S."/>
            <person name="Zheng Y."/>
            <person name="Lin W."/>
            <person name="Duan Y."/>
            <person name="Cao H."/>
            <person name="Xiong S."/>
            <person name="Wang X."/>
            <person name="Wei L."/>
            <person name="Li C."/>
            <person name="Ma Q."/>
            <person name="Ju M."/>
            <person name="Zhao R."/>
            <person name="Li G."/>
            <person name="Mu C."/>
            <person name="Tian Q."/>
            <person name="Mei H."/>
            <person name="Zhang T."/>
            <person name="Gao T."/>
            <person name="Zhang H."/>
        </authorList>
    </citation>
    <scope>NUCLEOTIDE SEQUENCE</scope>
    <source>
        <strain evidence="2">K16</strain>
    </source>
</reference>
<keyword evidence="3" id="KW-1185">Reference proteome</keyword>
<organism evidence="2 3">
    <name type="scientific">Sesamum angolense</name>
    <dbReference type="NCBI Taxonomy" id="2727404"/>
    <lineage>
        <taxon>Eukaryota</taxon>
        <taxon>Viridiplantae</taxon>
        <taxon>Streptophyta</taxon>
        <taxon>Embryophyta</taxon>
        <taxon>Tracheophyta</taxon>
        <taxon>Spermatophyta</taxon>
        <taxon>Magnoliopsida</taxon>
        <taxon>eudicotyledons</taxon>
        <taxon>Gunneridae</taxon>
        <taxon>Pentapetalae</taxon>
        <taxon>asterids</taxon>
        <taxon>lamiids</taxon>
        <taxon>Lamiales</taxon>
        <taxon>Pedaliaceae</taxon>
        <taxon>Sesamum</taxon>
    </lineage>
</organism>
<gene>
    <name evidence="2" type="ORF">Sango_3093300</name>
</gene>
<dbReference type="InterPro" id="IPR036691">
    <property type="entry name" value="Endo/exonu/phosph_ase_sf"/>
</dbReference>
<name>A0AAE1W167_9LAMI</name>
<reference evidence="2" key="1">
    <citation type="submission" date="2020-06" db="EMBL/GenBank/DDBJ databases">
        <authorList>
            <person name="Li T."/>
            <person name="Hu X."/>
            <person name="Zhang T."/>
            <person name="Song X."/>
            <person name="Zhang H."/>
            <person name="Dai N."/>
            <person name="Sheng W."/>
            <person name="Hou X."/>
            <person name="Wei L."/>
        </authorList>
    </citation>
    <scope>NUCLEOTIDE SEQUENCE</scope>
    <source>
        <strain evidence="2">K16</strain>
        <tissue evidence="2">Leaf</tissue>
    </source>
</reference>
<evidence type="ECO:0000256" key="1">
    <source>
        <dbReference type="SAM" id="MobiDB-lite"/>
    </source>
</evidence>
<sequence length="503" mass="55975">MSEVCGSSADIQLAMTEFRDCILDTGLIHLPVQGERFSWHNCSEGDRSLWIRLDRLIVNDAWLGQWPCSHYHCLNARTSDHSPLVIRGDTVSHTKLLQTDRHNTLLIRLKKCCKMVFFRATKLEQVMLQQRAKIHWLKGGDECSRIFFRKVAMRRASKKVFQIANEAGRTLTEKDEVVDEFVSCISDYSECTALVQRPIREEVKDAFFDITEDKAPGPDGYSSGFYKAAWPVIGDEVVKAILEFFTTGRLLKQVNTTMLALIPKPSQNAFVYTMIEILSVLSHNTTPPTHTIPNSSHAPSAMAAKADAGDDGADSVPAKKPVAEHSASIEEQIRKEFNISEFFQLASRVIDDGDADSMAKLLDLKKRWSEKFGEDDFMGGHSQGGIRFSTRPSMFSAPIIARPARRGPRLPTPKQAAHLLQGAAESTRLEPTTALGAEMTHAARASFPTEALTLGLPFSHPTVALSVPGLQETAPASLVSSRQQSHWERESYVRLRLLLQLGC</sequence>
<dbReference type="Gene3D" id="3.60.10.10">
    <property type="entry name" value="Endonuclease/exonuclease/phosphatase"/>
    <property type="match status" value="1"/>
</dbReference>
<evidence type="ECO:0000313" key="3">
    <source>
        <dbReference type="Proteomes" id="UP001289374"/>
    </source>
</evidence>
<feature type="compositionally biased region" description="Low complexity" evidence="1">
    <location>
        <begin position="288"/>
        <end position="306"/>
    </location>
</feature>
<protein>
    <submittedName>
        <fullName evidence="2">Uncharacterized protein</fullName>
    </submittedName>
</protein>
<dbReference type="PANTHER" id="PTHR33710:SF71">
    <property type="entry name" value="ENDONUCLEASE_EXONUCLEASE_PHOSPHATASE DOMAIN-CONTAINING PROTEIN"/>
    <property type="match status" value="1"/>
</dbReference>
<evidence type="ECO:0000313" key="2">
    <source>
        <dbReference type="EMBL" id="KAK4384085.1"/>
    </source>
</evidence>
<dbReference type="AlphaFoldDB" id="A0AAE1W167"/>
<dbReference type="Proteomes" id="UP001289374">
    <property type="component" value="Unassembled WGS sequence"/>
</dbReference>
<dbReference type="EMBL" id="JACGWL010000328">
    <property type="protein sequence ID" value="KAK4384085.1"/>
    <property type="molecule type" value="Genomic_DNA"/>
</dbReference>
<accession>A0AAE1W167</accession>
<comment type="caution">
    <text evidence="2">The sequence shown here is derived from an EMBL/GenBank/DDBJ whole genome shotgun (WGS) entry which is preliminary data.</text>
</comment>
<dbReference type="SUPFAM" id="SSF56219">
    <property type="entry name" value="DNase I-like"/>
    <property type="match status" value="1"/>
</dbReference>